<proteinExistence type="predicted"/>
<reference evidence="2 3" key="1">
    <citation type="submission" date="2020-04" db="EMBL/GenBank/DDBJ databases">
        <title>Molecular characterization of pseudomonads from Agaricus bisporus reveal novel blotch 2 pathogens in Western Europe.</title>
        <authorList>
            <person name="Taparia T."/>
            <person name="Krijger M."/>
            <person name="Haynes E."/>
            <person name="Elpinstone J.G."/>
            <person name="Noble R."/>
            <person name="Van Der Wolf J."/>
        </authorList>
    </citation>
    <scope>NUCLEOTIDE SEQUENCE [LARGE SCALE GENOMIC DNA]</scope>
    <source>
        <strain evidence="2 3">H7001</strain>
    </source>
</reference>
<comment type="caution">
    <text evidence="2">The sequence shown here is derived from an EMBL/GenBank/DDBJ whole genome shotgun (WGS) entry which is preliminary data.</text>
</comment>
<feature type="compositionally biased region" description="Pro residues" evidence="1">
    <location>
        <begin position="71"/>
        <end position="80"/>
    </location>
</feature>
<feature type="region of interest" description="Disordered" evidence="1">
    <location>
        <begin position="61"/>
        <end position="80"/>
    </location>
</feature>
<protein>
    <submittedName>
        <fullName evidence="2">Uncharacterized protein</fullName>
    </submittedName>
</protein>
<evidence type="ECO:0000256" key="1">
    <source>
        <dbReference type="SAM" id="MobiDB-lite"/>
    </source>
</evidence>
<dbReference type="RefSeq" id="WP_177091868.1">
    <property type="nucleotide sequence ID" value="NZ_JACAOS010000003.1"/>
</dbReference>
<accession>A0A7Y7XC79</accession>
<dbReference type="AlphaFoldDB" id="A0A7Y7XC79"/>
<dbReference type="Proteomes" id="UP000539985">
    <property type="component" value="Unassembled WGS sequence"/>
</dbReference>
<dbReference type="EMBL" id="JACAQB010000006">
    <property type="protein sequence ID" value="NWB96955.1"/>
    <property type="molecule type" value="Genomic_DNA"/>
</dbReference>
<organism evidence="2 3">
    <name type="scientific">Pseudomonas gingeri</name>
    <dbReference type="NCBI Taxonomy" id="117681"/>
    <lineage>
        <taxon>Bacteria</taxon>
        <taxon>Pseudomonadati</taxon>
        <taxon>Pseudomonadota</taxon>
        <taxon>Gammaproteobacteria</taxon>
        <taxon>Pseudomonadales</taxon>
        <taxon>Pseudomonadaceae</taxon>
        <taxon>Pseudomonas</taxon>
    </lineage>
</organism>
<evidence type="ECO:0000313" key="2">
    <source>
        <dbReference type="EMBL" id="NWB96955.1"/>
    </source>
</evidence>
<gene>
    <name evidence="2" type="ORF">HX882_13720</name>
</gene>
<name>A0A7Y7XC79_9PSED</name>
<evidence type="ECO:0000313" key="3">
    <source>
        <dbReference type="Proteomes" id="UP000539985"/>
    </source>
</evidence>
<sequence>MILNPESKYPNRRMYVVKLRSDATAQAFAGRLENLVTGDQHDFSSAEELLKSMLVDLDSVAGQQATDPAEEFPPLPPSST</sequence>